<reference evidence="1 2" key="1">
    <citation type="submission" date="2018-06" db="EMBL/GenBank/DDBJ databases">
        <title>A transcriptomic atlas of mushroom development highlights an independent origin of complex multicellularity.</title>
        <authorList>
            <consortium name="DOE Joint Genome Institute"/>
            <person name="Krizsan K."/>
            <person name="Almasi E."/>
            <person name="Merenyi Z."/>
            <person name="Sahu N."/>
            <person name="Viragh M."/>
            <person name="Koszo T."/>
            <person name="Mondo S."/>
            <person name="Kiss B."/>
            <person name="Balint B."/>
            <person name="Kues U."/>
            <person name="Barry K."/>
            <person name="Hegedus J.C."/>
            <person name="Henrissat B."/>
            <person name="Johnson J."/>
            <person name="Lipzen A."/>
            <person name="Ohm R."/>
            <person name="Nagy I."/>
            <person name="Pangilinan J."/>
            <person name="Yan J."/>
            <person name="Xiong Y."/>
            <person name="Grigoriev I.V."/>
            <person name="Hibbett D.S."/>
            <person name="Nagy L.G."/>
        </authorList>
    </citation>
    <scope>NUCLEOTIDE SEQUENCE [LARGE SCALE GENOMIC DNA]</scope>
    <source>
        <strain evidence="1 2">SZMC22713</strain>
    </source>
</reference>
<name>A0A4Y7Q8C6_9AGAM</name>
<gene>
    <name evidence="1" type="ORF">BD410DRAFT_857584</name>
</gene>
<dbReference type="VEuPathDB" id="FungiDB:BD410DRAFT_857584"/>
<protein>
    <submittedName>
        <fullName evidence="1">Uncharacterized protein</fullName>
    </submittedName>
</protein>
<sequence>MDSKRVPIPKSLVVVGVLGTVKESDFPKFKADFEEFCGNTPVPLTGPHQGWPPVKSDAVLQCGVTKCTVGKGGAGEEDLDDVVVVVAKGWMTCPSLCGMVVRFIRMVRHRVWGEETSRRQESPVRSQKPVQELRLEEAVPRPPEHEFLDLRLLLVNHESKVYVRKSGSTAHDMRIIEFELSRVGRGTSSAESNDIDDERTGISEKIQLTSIQYRFGFGWRRNCEDVRLMEGIQDLYRGVGLSDIKQIARDLTKREENMAGTSPSAFVKTVVIST</sequence>
<proteinExistence type="predicted"/>
<dbReference type="EMBL" id="ML170170">
    <property type="protein sequence ID" value="TDL23448.1"/>
    <property type="molecule type" value="Genomic_DNA"/>
</dbReference>
<accession>A0A4Y7Q8C6</accession>
<evidence type="ECO:0000313" key="2">
    <source>
        <dbReference type="Proteomes" id="UP000294933"/>
    </source>
</evidence>
<dbReference type="Proteomes" id="UP000294933">
    <property type="component" value="Unassembled WGS sequence"/>
</dbReference>
<organism evidence="1 2">
    <name type="scientific">Rickenella mellea</name>
    <dbReference type="NCBI Taxonomy" id="50990"/>
    <lineage>
        <taxon>Eukaryota</taxon>
        <taxon>Fungi</taxon>
        <taxon>Dikarya</taxon>
        <taxon>Basidiomycota</taxon>
        <taxon>Agaricomycotina</taxon>
        <taxon>Agaricomycetes</taxon>
        <taxon>Hymenochaetales</taxon>
        <taxon>Rickenellaceae</taxon>
        <taxon>Rickenella</taxon>
    </lineage>
</organism>
<evidence type="ECO:0000313" key="1">
    <source>
        <dbReference type="EMBL" id="TDL23448.1"/>
    </source>
</evidence>
<keyword evidence="2" id="KW-1185">Reference proteome</keyword>
<dbReference type="AlphaFoldDB" id="A0A4Y7Q8C6"/>